<dbReference type="GO" id="GO:0042781">
    <property type="term" value="F:3'-tRNA processing endoribonuclease activity"/>
    <property type="evidence" value="ECO:0007669"/>
    <property type="project" value="TreeGrafter"/>
</dbReference>
<dbReference type="Gene3D" id="3.60.15.10">
    <property type="entry name" value="Ribonuclease Z/Hydroxyacylglutathione hydrolase-like"/>
    <property type="match status" value="1"/>
</dbReference>
<proteinExistence type="predicted"/>
<protein>
    <submittedName>
        <fullName evidence="2">MBL fold metallo-hydrolase</fullName>
    </submittedName>
</protein>
<reference evidence="2" key="2">
    <citation type="submission" date="2022-10" db="EMBL/GenBank/DDBJ databases">
        <authorList>
            <person name="Aronson H.S."/>
        </authorList>
    </citation>
    <scope>NUCLEOTIDE SEQUENCE</scope>
    <source>
        <strain evidence="2">RS19-109</strain>
    </source>
</reference>
<dbReference type="Pfam" id="PF23023">
    <property type="entry name" value="Anti-Pycsar_Apyc1"/>
    <property type="match status" value="1"/>
</dbReference>
<dbReference type="RefSeq" id="WP_307633302.1">
    <property type="nucleotide sequence ID" value="NZ_JAPHEH010000001.1"/>
</dbReference>
<accession>A0A9X4RM24</accession>
<organism evidence="2 3">
    <name type="scientific">Thiovibrio frasassiensis</name>
    <dbReference type="NCBI Taxonomy" id="2984131"/>
    <lineage>
        <taxon>Bacteria</taxon>
        <taxon>Pseudomonadati</taxon>
        <taxon>Thermodesulfobacteriota</taxon>
        <taxon>Desulfobulbia</taxon>
        <taxon>Desulfobulbales</taxon>
        <taxon>Thiovibrionaceae</taxon>
        <taxon>Thiovibrio</taxon>
    </lineage>
</organism>
<dbReference type="EMBL" id="JAPHEH010000001">
    <property type="protein sequence ID" value="MDG4476334.1"/>
    <property type="molecule type" value="Genomic_DNA"/>
</dbReference>
<dbReference type="SUPFAM" id="SSF56281">
    <property type="entry name" value="Metallo-hydrolase/oxidoreductase"/>
    <property type="match status" value="1"/>
</dbReference>
<comment type="caution">
    <text evidence="2">The sequence shown here is derived from an EMBL/GenBank/DDBJ whole genome shotgun (WGS) entry which is preliminary data.</text>
</comment>
<reference evidence="2" key="1">
    <citation type="journal article" date="2022" name="bioRxiv">
        <title>Thiovibrio frasassiensisgen. nov., sp. nov., an autotrophic, elemental sulfur disproportionating bacterium isolated from sulfidic karst sediment, and proposal of Thiovibrionaceae fam. nov.</title>
        <authorList>
            <person name="Aronson H."/>
            <person name="Thomas C."/>
            <person name="Bhattacharyya M."/>
            <person name="Eckstein S."/>
            <person name="Jensen S."/>
            <person name="Barco R."/>
            <person name="Macalady J."/>
            <person name="Amend J."/>
        </authorList>
    </citation>
    <scope>NUCLEOTIDE SEQUENCE</scope>
    <source>
        <strain evidence="2">RS19-109</strain>
    </source>
</reference>
<gene>
    <name evidence="2" type="ORF">OLX77_09210</name>
</gene>
<dbReference type="SMART" id="SM00849">
    <property type="entry name" value="Lactamase_B"/>
    <property type="match status" value="1"/>
</dbReference>
<dbReference type="AlphaFoldDB" id="A0A9X4RM24"/>
<dbReference type="PANTHER" id="PTHR46018">
    <property type="entry name" value="ZINC PHOSPHODIESTERASE ELAC PROTEIN 1"/>
    <property type="match status" value="1"/>
</dbReference>
<dbReference type="PANTHER" id="PTHR46018:SF2">
    <property type="entry name" value="ZINC PHOSPHODIESTERASE ELAC PROTEIN 1"/>
    <property type="match status" value="1"/>
</dbReference>
<dbReference type="InterPro" id="IPR001279">
    <property type="entry name" value="Metallo-B-lactamas"/>
</dbReference>
<sequence>MKVHFLGVGEACDPEHCNTSLLVLSGSKNHYILLDCGFTTPHRYFKDCSDPEQLEALWISHFHGDHFFGVPLLLLRFWEMGRTRPLLLVGPSGLQEKVEMALDLAYPGFGRKLRYAVQYLVVAEGDSFTAAGFAWQTAAMDHSQPCLAVRLTSEGKSLLYSGDGRCTGPVADLARGCDLIIQETYRVSGETPGHGSVAGSLALARQAGCLKLALVHIGRLEREGAAEKLRKLCPQGEVLAVLLPEAGETLVL</sequence>
<feature type="domain" description="Metallo-beta-lactamase" evidence="1">
    <location>
        <begin position="16"/>
        <end position="219"/>
    </location>
</feature>
<keyword evidence="3" id="KW-1185">Reference proteome</keyword>
<dbReference type="Proteomes" id="UP001154240">
    <property type="component" value="Unassembled WGS sequence"/>
</dbReference>
<evidence type="ECO:0000259" key="1">
    <source>
        <dbReference type="SMART" id="SM00849"/>
    </source>
</evidence>
<dbReference type="InterPro" id="IPR036866">
    <property type="entry name" value="RibonucZ/Hydroxyglut_hydro"/>
</dbReference>
<name>A0A9X4RM24_9BACT</name>
<evidence type="ECO:0000313" key="2">
    <source>
        <dbReference type="EMBL" id="MDG4476334.1"/>
    </source>
</evidence>
<evidence type="ECO:0000313" key="3">
    <source>
        <dbReference type="Proteomes" id="UP001154240"/>
    </source>
</evidence>